<keyword evidence="2" id="KW-1185">Reference proteome</keyword>
<proteinExistence type="predicted"/>
<dbReference type="InParanoid" id="A0A165BXG6"/>
<accession>A0A165BXG6</accession>
<gene>
    <name evidence="1" type="ORF">EXIGLDRAFT_779709</name>
</gene>
<dbReference type="Proteomes" id="UP000077266">
    <property type="component" value="Unassembled WGS sequence"/>
</dbReference>
<sequence length="152" mass="17104">MANPRWPGADNPCRALVKYVPPVLRLPPADETRVFYATPKPGVFSTSLPPRYMFADLVPDLVTSIRATQIDKWGITYFVDLESGNTGPLGDVDLHHHPRCRELVLQYWLNTRSPPTAAQIAALAKLPLYKDEEHHVVLSYLCAAYNRVYLSS</sequence>
<organism evidence="1 2">
    <name type="scientific">Exidia glandulosa HHB12029</name>
    <dbReference type="NCBI Taxonomy" id="1314781"/>
    <lineage>
        <taxon>Eukaryota</taxon>
        <taxon>Fungi</taxon>
        <taxon>Dikarya</taxon>
        <taxon>Basidiomycota</taxon>
        <taxon>Agaricomycotina</taxon>
        <taxon>Agaricomycetes</taxon>
        <taxon>Auriculariales</taxon>
        <taxon>Exidiaceae</taxon>
        <taxon>Exidia</taxon>
    </lineage>
</organism>
<dbReference type="AlphaFoldDB" id="A0A165BXG6"/>
<reference evidence="1 2" key="1">
    <citation type="journal article" date="2016" name="Mol. Biol. Evol.">
        <title>Comparative Genomics of Early-Diverging Mushroom-Forming Fungi Provides Insights into the Origins of Lignocellulose Decay Capabilities.</title>
        <authorList>
            <person name="Nagy L.G."/>
            <person name="Riley R."/>
            <person name="Tritt A."/>
            <person name="Adam C."/>
            <person name="Daum C."/>
            <person name="Floudas D."/>
            <person name="Sun H."/>
            <person name="Yadav J.S."/>
            <person name="Pangilinan J."/>
            <person name="Larsson K.H."/>
            <person name="Matsuura K."/>
            <person name="Barry K."/>
            <person name="Labutti K."/>
            <person name="Kuo R."/>
            <person name="Ohm R.A."/>
            <person name="Bhattacharya S.S."/>
            <person name="Shirouzu T."/>
            <person name="Yoshinaga Y."/>
            <person name="Martin F.M."/>
            <person name="Grigoriev I.V."/>
            <person name="Hibbett D.S."/>
        </authorList>
    </citation>
    <scope>NUCLEOTIDE SEQUENCE [LARGE SCALE GENOMIC DNA]</scope>
    <source>
        <strain evidence="1 2">HHB12029</strain>
    </source>
</reference>
<protein>
    <submittedName>
        <fullName evidence="1">Uncharacterized protein</fullName>
    </submittedName>
</protein>
<dbReference type="EMBL" id="KV426392">
    <property type="protein sequence ID" value="KZV81425.1"/>
    <property type="molecule type" value="Genomic_DNA"/>
</dbReference>
<evidence type="ECO:0000313" key="2">
    <source>
        <dbReference type="Proteomes" id="UP000077266"/>
    </source>
</evidence>
<evidence type="ECO:0000313" key="1">
    <source>
        <dbReference type="EMBL" id="KZV81425.1"/>
    </source>
</evidence>
<name>A0A165BXG6_EXIGL</name>